<dbReference type="InterPro" id="IPR055235">
    <property type="entry name" value="ASD1_cat"/>
</dbReference>
<dbReference type="InterPro" id="IPR013780">
    <property type="entry name" value="Glyco_hydro_b"/>
</dbReference>
<dbReference type="GO" id="GO:0046556">
    <property type="term" value="F:alpha-L-arabinofuranosidase activity"/>
    <property type="evidence" value="ECO:0007669"/>
    <property type="project" value="UniProtKB-EC"/>
</dbReference>
<reference evidence="10 11" key="1">
    <citation type="submission" date="2019-04" db="EMBL/GenBank/DDBJ databases">
        <authorList>
            <person name="Schori C."/>
            <person name="Ahrens C."/>
        </authorList>
    </citation>
    <scope>NUCLEOTIDE SEQUENCE [LARGE SCALE GENOMIC DNA]</scope>
    <source>
        <strain evidence="10 11">DSM 2950</strain>
    </source>
</reference>
<comment type="similarity">
    <text evidence="3">Belongs to the glycosyl hydrolase 51 family.</text>
</comment>
<dbReference type="Pfam" id="PF06964">
    <property type="entry name" value="Alpha-L-AF_C"/>
    <property type="match status" value="1"/>
</dbReference>
<dbReference type="InterPro" id="IPR010720">
    <property type="entry name" value="Alpha-L-AF_C"/>
</dbReference>
<evidence type="ECO:0000256" key="8">
    <source>
        <dbReference type="ARBA" id="ARBA00023295"/>
    </source>
</evidence>
<comment type="pathway">
    <text evidence="2">Glycan metabolism.</text>
</comment>
<dbReference type="RefSeq" id="WP_018595128.1">
    <property type="nucleotide sequence ID" value="NZ_AP031416.1"/>
</dbReference>
<keyword evidence="6" id="KW-0378">Hydrolase</keyword>
<evidence type="ECO:0000256" key="1">
    <source>
        <dbReference type="ARBA" id="ARBA00001462"/>
    </source>
</evidence>
<dbReference type="GeneID" id="75054346"/>
<dbReference type="EMBL" id="CP039126">
    <property type="protein sequence ID" value="QMW80223.1"/>
    <property type="molecule type" value="Genomic_DNA"/>
</dbReference>
<dbReference type="GO" id="GO:0046373">
    <property type="term" value="P:L-arabinose metabolic process"/>
    <property type="evidence" value="ECO:0007669"/>
    <property type="project" value="InterPro"/>
</dbReference>
<sequence length="501" mass="57255">MYKMQIHADKIKGKINREIYGHFSEHLGRCIYGGIYVGEDSPIENVNGMRKDVVDALKEIRLPVLRWPGGCFADEYHWMDGIGPKEKRKKIVNTHWGGVIEDNSFGTHEYFELCRQLGCKTYVNGNLGSGTIKEMSDWVEYITFEGMSPMSQLRGENGSKESWNIDYWGVGNENWGCGGNMTAEYYANEYRRYQTYVRDYKNDRKISKICCGPNAEDFDWTREVLAACFRHSQPEQHGFMDGLSLHYYTVPIDWKVKGSATEFDEKDWYRTLNKTLFMEELIQGHGAIMDEYDPDKNIGMIIDEWGTWFDCEPGTNPGFLYQQSTMRDALVAGINLNIFNQHCDRVKMANLAQTVNVLQSVLLTEGDKLVKTPTYYVFHMYKCHQDATLVESSIETKQIGLQEQYMVPNLTQSVSVDKNGTLHITVTNLSADEGYDIEAEVSGRQIKEAEGEILTGDIRDGNTFDHPDQVKTIPFDSAKVGEKGLQFHIPACSIIHLEIKE</sequence>
<dbReference type="SMR" id="A0A7G5N030"/>
<dbReference type="Gene3D" id="3.20.20.80">
    <property type="entry name" value="Glycosidases"/>
    <property type="match status" value="1"/>
</dbReference>
<keyword evidence="7" id="KW-0119">Carbohydrate metabolism</keyword>
<evidence type="ECO:0000256" key="4">
    <source>
        <dbReference type="ARBA" id="ARBA00011165"/>
    </source>
</evidence>
<dbReference type="AlphaFoldDB" id="A0A7G5N030"/>
<accession>A0A7G5N030</accession>
<dbReference type="EC" id="3.2.1.55" evidence="5"/>
<gene>
    <name evidence="10" type="ORF">E5259_23020</name>
</gene>
<dbReference type="GO" id="GO:0000272">
    <property type="term" value="P:polysaccharide catabolic process"/>
    <property type="evidence" value="ECO:0007669"/>
    <property type="project" value="TreeGrafter"/>
</dbReference>
<protein>
    <recommendedName>
        <fullName evidence="5">non-reducing end alpha-L-arabinofuranosidase</fullName>
        <ecNumber evidence="5">3.2.1.55</ecNumber>
    </recommendedName>
</protein>
<evidence type="ECO:0000256" key="7">
    <source>
        <dbReference type="ARBA" id="ARBA00023277"/>
    </source>
</evidence>
<evidence type="ECO:0000256" key="2">
    <source>
        <dbReference type="ARBA" id="ARBA00004881"/>
    </source>
</evidence>
<comment type="subunit">
    <text evidence="4">Homohexamer; trimer of dimers.</text>
</comment>
<keyword evidence="8" id="KW-0326">Glycosidase</keyword>
<evidence type="ECO:0000256" key="6">
    <source>
        <dbReference type="ARBA" id="ARBA00022801"/>
    </source>
</evidence>
<evidence type="ECO:0000256" key="3">
    <source>
        <dbReference type="ARBA" id="ARBA00007186"/>
    </source>
</evidence>
<evidence type="ECO:0000259" key="9">
    <source>
        <dbReference type="SMART" id="SM00813"/>
    </source>
</evidence>
<dbReference type="Pfam" id="PF22848">
    <property type="entry name" value="ASD1_dom"/>
    <property type="match status" value="1"/>
</dbReference>
<name>A0A7G5N030_9FIRM</name>
<evidence type="ECO:0000313" key="11">
    <source>
        <dbReference type="Proteomes" id="UP000515789"/>
    </source>
</evidence>
<feature type="domain" description="Alpha-L-arabinofuranosidase C-terminal" evidence="9">
    <location>
        <begin position="303"/>
        <end position="493"/>
    </location>
</feature>
<evidence type="ECO:0000313" key="10">
    <source>
        <dbReference type="EMBL" id="QMW80223.1"/>
    </source>
</evidence>
<evidence type="ECO:0000256" key="5">
    <source>
        <dbReference type="ARBA" id="ARBA00012670"/>
    </source>
</evidence>
<organism evidence="10 11">
    <name type="scientific">Blautia producta</name>
    <dbReference type="NCBI Taxonomy" id="33035"/>
    <lineage>
        <taxon>Bacteria</taxon>
        <taxon>Bacillati</taxon>
        <taxon>Bacillota</taxon>
        <taxon>Clostridia</taxon>
        <taxon>Lachnospirales</taxon>
        <taxon>Lachnospiraceae</taxon>
        <taxon>Blautia</taxon>
    </lineage>
</organism>
<dbReference type="Gene3D" id="2.60.40.1180">
    <property type="entry name" value="Golgi alpha-mannosidase II"/>
    <property type="match status" value="1"/>
</dbReference>
<dbReference type="Proteomes" id="UP000515789">
    <property type="component" value="Chromosome"/>
</dbReference>
<dbReference type="InterPro" id="IPR017853">
    <property type="entry name" value="GH"/>
</dbReference>
<dbReference type="PANTHER" id="PTHR43576:SF2">
    <property type="entry name" value="INTRACELLULAR EXO-ALPHA-L-ARABINOFURANOSIDASE 2"/>
    <property type="match status" value="1"/>
</dbReference>
<proteinExistence type="inferred from homology"/>
<dbReference type="SUPFAM" id="SSF51011">
    <property type="entry name" value="Glycosyl hydrolase domain"/>
    <property type="match status" value="1"/>
</dbReference>
<dbReference type="PANTHER" id="PTHR43576">
    <property type="entry name" value="ALPHA-L-ARABINOFURANOSIDASE C-RELATED"/>
    <property type="match status" value="1"/>
</dbReference>
<comment type="catalytic activity">
    <reaction evidence="1">
        <text>Hydrolysis of terminal non-reducing alpha-L-arabinofuranoside residues in alpha-L-arabinosides.</text>
        <dbReference type="EC" id="3.2.1.55"/>
    </reaction>
</comment>
<dbReference type="SMART" id="SM00813">
    <property type="entry name" value="Alpha-L-AF_C"/>
    <property type="match status" value="1"/>
</dbReference>
<dbReference type="SUPFAM" id="SSF51445">
    <property type="entry name" value="(Trans)glycosidases"/>
    <property type="match status" value="1"/>
</dbReference>